<keyword evidence="10" id="KW-1185">Reference proteome</keyword>
<name>A0A2K8KP45_9GAMM</name>
<proteinExistence type="inferred from homology"/>
<feature type="transmembrane region" description="Helical" evidence="7">
    <location>
        <begin position="314"/>
        <end position="336"/>
    </location>
</feature>
<evidence type="ECO:0000256" key="3">
    <source>
        <dbReference type="ARBA" id="ARBA00022475"/>
    </source>
</evidence>
<keyword evidence="3" id="KW-1003">Cell membrane</keyword>
<dbReference type="GO" id="GO:0098797">
    <property type="term" value="C:plasma membrane protein complex"/>
    <property type="evidence" value="ECO:0007669"/>
    <property type="project" value="TreeGrafter"/>
</dbReference>
<evidence type="ECO:0000256" key="2">
    <source>
        <dbReference type="ARBA" id="ARBA00005236"/>
    </source>
</evidence>
<feature type="domain" description="ABC3 transporter permease C-terminal" evidence="8">
    <location>
        <begin position="273"/>
        <end position="400"/>
    </location>
</feature>
<comment type="subcellular location">
    <subcellularLocation>
        <location evidence="1">Cell membrane</location>
        <topology evidence="1">Multi-pass membrane protein</topology>
    </subcellularLocation>
</comment>
<evidence type="ECO:0000313" key="10">
    <source>
        <dbReference type="Proteomes" id="UP000229757"/>
    </source>
</evidence>
<dbReference type="Proteomes" id="UP000229757">
    <property type="component" value="Chromosome"/>
</dbReference>
<accession>A0A2K8KP45</accession>
<evidence type="ECO:0000256" key="1">
    <source>
        <dbReference type="ARBA" id="ARBA00004651"/>
    </source>
</evidence>
<evidence type="ECO:0000259" key="8">
    <source>
        <dbReference type="Pfam" id="PF02687"/>
    </source>
</evidence>
<evidence type="ECO:0000256" key="7">
    <source>
        <dbReference type="SAM" id="Phobius"/>
    </source>
</evidence>
<dbReference type="InterPro" id="IPR051447">
    <property type="entry name" value="Lipoprotein-release_system"/>
</dbReference>
<reference evidence="9 10" key="1">
    <citation type="journal article" date="2017" name="Environ. Microbiol.">
        <title>Genomic and physiological analyses of 'Reinekea forsetii' reveal a versatile opportunistic lifestyle during spring algae blooms.</title>
        <authorList>
            <person name="Avci B."/>
            <person name="Hahnke R.L."/>
            <person name="Chafee M."/>
            <person name="Fischer T."/>
            <person name="Gruber-Vodicka H."/>
            <person name="Tegetmeyer H.E."/>
            <person name="Harder J."/>
            <person name="Fuchs B.M."/>
            <person name="Amann R.I."/>
            <person name="Teeling H."/>
        </authorList>
    </citation>
    <scope>NUCLEOTIDE SEQUENCE [LARGE SCALE GENOMIC DNA]</scope>
    <source>
        <strain evidence="9 10">Hel1_31_D35</strain>
    </source>
</reference>
<keyword evidence="4 7" id="KW-0812">Transmembrane</keyword>
<evidence type="ECO:0000256" key="4">
    <source>
        <dbReference type="ARBA" id="ARBA00022692"/>
    </source>
</evidence>
<evidence type="ECO:0000256" key="6">
    <source>
        <dbReference type="ARBA" id="ARBA00023136"/>
    </source>
</evidence>
<organism evidence="9 10">
    <name type="scientific">Reinekea forsetii</name>
    <dbReference type="NCBI Taxonomy" id="1336806"/>
    <lineage>
        <taxon>Bacteria</taxon>
        <taxon>Pseudomonadati</taxon>
        <taxon>Pseudomonadota</taxon>
        <taxon>Gammaproteobacteria</taxon>
        <taxon>Oceanospirillales</taxon>
        <taxon>Saccharospirillaceae</taxon>
        <taxon>Reinekea</taxon>
    </lineage>
</organism>
<dbReference type="InterPro" id="IPR003838">
    <property type="entry name" value="ABC3_permease_C"/>
</dbReference>
<dbReference type="EMBL" id="CP011797">
    <property type="protein sequence ID" value="ATX76548.1"/>
    <property type="molecule type" value="Genomic_DNA"/>
</dbReference>
<dbReference type="KEGG" id="rfo:REIFOR_01402"/>
<keyword evidence="5 7" id="KW-1133">Transmembrane helix</keyword>
<dbReference type="Pfam" id="PF02687">
    <property type="entry name" value="FtsX"/>
    <property type="match status" value="1"/>
</dbReference>
<protein>
    <submittedName>
        <fullName evidence="9">ABC transporter, permease component, involved in lipoprotein release</fullName>
    </submittedName>
</protein>
<gene>
    <name evidence="9" type="ORF">REIFOR_01402</name>
</gene>
<dbReference type="RefSeq" id="WP_100256884.1">
    <property type="nucleotide sequence ID" value="NZ_CP011797.1"/>
</dbReference>
<feature type="transmembrane region" description="Helical" evidence="7">
    <location>
        <begin position="377"/>
        <end position="400"/>
    </location>
</feature>
<evidence type="ECO:0000313" key="9">
    <source>
        <dbReference type="EMBL" id="ATX76548.1"/>
    </source>
</evidence>
<evidence type="ECO:0000256" key="5">
    <source>
        <dbReference type="ARBA" id="ARBA00022989"/>
    </source>
</evidence>
<sequence>MSLTWTLAVRNILRNKRRSFLTILLISMTLAILIFTDGYIKAMTDVMVRSATRLYPGDAQIHNVSYLAERDGEKTITDVDQQINSLMAEPLVASYSPRALDFGMVSSSANNIAVQVVGVDADLEASVSKLKLSMIRGDYLDNAGSELQILLGGPLADLLEVDLGDRLVVSVNNYQSDDIDQRLFRVSGIFEMKSKFFDEGLVFIQLPQAQAMMGIGQGIHEIAFNLTDESLSGVKDLALWSRLATPQTVAEGWTTLMPDLAAILALTGYSLLIIGTILFVVATLGVINAMFMSIYERTYEFGVILAIGTRRTSVFNLILIEGFVLCLLALVLGAALGAGVTLWVGAIGIDYGSMDVSGVALAEILRPELRLLQFTELPFAVLVMTLVACLYPAIHAARIVPAKALHKSL</sequence>
<dbReference type="PANTHER" id="PTHR30489:SF0">
    <property type="entry name" value="LIPOPROTEIN-RELEASING SYSTEM TRANSMEMBRANE PROTEIN LOLE"/>
    <property type="match status" value="1"/>
</dbReference>
<keyword evidence="9" id="KW-0449">Lipoprotein</keyword>
<comment type="similarity">
    <text evidence="2">Belongs to the ABC-4 integral membrane protein family. LolC/E subfamily.</text>
</comment>
<feature type="transmembrane region" description="Helical" evidence="7">
    <location>
        <begin position="269"/>
        <end position="294"/>
    </location>
</feature>
<keyword evidence="6 7" id="KW-0472">Membrane</keyword>
<dbReference type="OrthoDB" id="9770036at2"/>
<dbReference type="GO" id="GO:0044874">
    <property type="term" value="P:lipoprotein localization to outer membrane"/>
    <property type="evidence" value="ECO:0007669"/>
    <property type="project" value="TreeGrafter"/>
</dbReference>
<feature type="transmembrane region" description="Helical" evidence="7">
    <location>
        <begin position="20"/>
        <end position="40"/>
    </location>
</feature>
<dbReference type="AlphaFoldDB" id="A0A2K8KP45"/>
<dbReference type="PANTHER" id="PTHR30489">
    <property type="entry name" value="LIPOPROTEIN-RELEASING SYSTEM TRANSMEMBRANE PROTEIN LOLE"/>
    <property type="match status" value="1"/>
</dbReference>